<evidence type="ECO:0000313" key="2">
    <source>
        <dbReference type="EMBL" id="KAH9506375.1"/>
    </source>
</evidence>
<keyword evidence="3" id="KW-1185">Reference proteome</keyword>
<accession>A0A922HUS1</accession>
<proteinExistence type="predicted"/>
<dbReference type="EMBL" id="ASGP02000005">
    <property type="protein sequence ID" value="KAH9506375.1"/>
    <property type="molecule type" value="Genomic_DNA"/>
</dbReference>
<feature type="compositionally biased region" description="Low complexity" evidence="1">
    <location>
        <begin position="395"/>
        <end position="411"/>
    </location>
</feature>
<reference evidence="2" key="1">
    <citation type="submission" date="2013-05" db="EMBL/GenBank/DDBJ databases">
        <authorList>
            <person name="Yim A.K.Y."/>
            <person name="Chan T.F."/>
            <person name="Ji K.M."/>
            <person name="Liu X.Y."/>
            <person name="Zhou J.W."/>
            <person name="Li R.Q."/>
            <person name="Yang K.Y."/>
            <person name="Li J."/>
            <person name="Li M."/>
            <person name="Law P.T.W."/>
            <person name="Wu Y.L."/>
            <person name="Cai Z.L."/>
            <person name="Qin H."/>
            <person name="Bao Y."/>
            <person name="Leung R.K.K."/>
            <person name="Ng P.K.S."/>
            <person name="Zou J."/>
            <person name="Zhong X.J."/>
            <person name="Ran P.X."/>
            <person name="Zhong N.S."/>
            <person name="Liu Z.G."/>
            <person name="Tsui S.K.W."/>
        </authorList>
    </citation>
    <scope>NUCLEOTIDE SEQUENCE</scope>
    <source>
        <strain evidence="2">Derf</strain>
        <tissue evidence="2">Whole organism</tissue>
    </source>
</reference>
<dbReference type="Proteomes" id="UP000790347">
    <property type="component" value="Unassembled WGS sequence"/>
</dbReference>
<feature type="compositionally biased region" description="Low complexity" evidence="1">
    <location>
        <begin position="615"/>
        <end position="635"/>
    </location>
</feature>
<feature type="region of interest" description="Disordered" evidence="1">
    <location>
        <begin position="379"/>
        <end position="413"/>
    </location>
</feature>
<feature type="region of interest" description="Disordered" evidence="1">
    <location>
        <begin position="615"/>
        <end position="651"/>
    </location>
</feature>
<protein>
    <recommendedName>
        <fullName evidence="4">C3H1-type domain-containing protein</fullName>
    </recommendedName>
</protein>
<evidence type="ECO:0008006" key="4">
    <source>
        <dbReference type="Google" id="ProtNLM"/>
    </source>
</evidence>
<dbReference type="AlphaFoldDB" id="A0A922HUS1"/>
<feature type="region of interest" description="Disordered" evidence="1">
    <location>
        <begin position="201"/>
        <end position="241"/>
    </location>
</feature>
<comment type="caution">
    <text evidence="2">The sequence shown here is derived from an EMBL/GenBank/DDBJ whole genome shotgun (WGS) entry which is preliminary data.</text>
</comment>
<evidence type="ECO:0000313" key="3">
    <source>
        <dbReference type="Proteomes" id="UP000790347"/>
    </source>
</evidence>
<evidence type="ECO:0000256" key="1">
    <source>
        <dbReference type="SAM" id="MobiDB-lite"/>
    </source>
</evidence>
<sequence length="684" mass="79666">MANGGRPIGGSSGDCKEDGYYILECNDICLLSKLSDIKCDTLLSRVHKQMMTITNVQNRKTFLLSIVNEFLRDGRKTIALQAINDEIDNRTELYQYFKSDLLFYRALCHFKLDRPTEALIDMYGGLDNSMIRKIDSIHRQLMEETAKFLKTNKLSNEQVVTVKDSYQMTLIEILKQYEFEVSRLCQQQQQQQQIQQLSINDDPHHHQNSQRHHTTTRREHQQQPKQQRQIKNSGHHSWKLQNNNDFLNISTSNSSYNHWPRLQQNSSSSSPASLSLATTSNDRITSLTRSSQTPPPPTAIDTENRAITTTYKNKLMAMKPNPLNGYYYNDNNNNNDGNNNSNNNNRLLQEVDKKTMKLLYEQQQQQQQQQFNDVILYQNENNNNNNKDNDDHGIDNNNSSGGGDSNNENGNICTADTTQQRLFNISISLSMNMILSIEYQLDNQPIIVRKIFNEPIIDNIFHLKAILIENLCQDYKMDIIYEILSYFGKILQIKTKDETTSLSSTIHETNDAMKLMKKLIIEFDNVESPSKCISYLSHIQLPGISERFKYLDFKFYKSENQKDFRICKQNQIRSSKECYFWRTTGCQNYDCKFYHNRWAKGVDYQEWMRINNTDNNNNSSSSLITNTTTTTTTTSNHHHHHHNNNNNNNNTTTTMTTMMINSNFTTTRIITNNKKSVQKQQQYW</sequence>
<reference evidence="2" key="2">
    <citation type="journal article" date="2022" name="Res Sq">
        <title>Comparative Genomics Reveals Insights into the Divergent Evolution of Astigmatic Mites and Household Pest Adaptations.</title>
        <authorList>
            <person name="Xiong Q."/>
            <person name="Wan A.T.-Y."/>
            <person name="Liu X.-Y."/>
            <person name="Fung C.S.-H."/>
            <person name="Xiao X."/>
            <person name="Malainual N."/>
            <person name="Hou J."/>
            <person name="Wang L."/>
            <person name="Wang M."/>
            <person name="Yang K."/>
            <person name="Cui Y."/>
            <person name="Leung E."/>
            <person name="Nong W."/>
            <person name="Shin S.-K."/>
            <person name="Au S."/>
            <person name="Jeong K.Y."/>
            <person name="Chew F.T."/>
            <person name="Hui J."/>
            <person name="Leung T.F."/>
            <person name="Tungtrongchitr A."/>
            <person name="Zhong N."/>
            <person name="Liu Z."/>
            <person name="Tsui S."/>
        </authorList>
    </citation>
    <scope>NUCLEOTIDE SEQUENCE</scope>
    <source>
        <strain evidence="2">Derf</strain>
        <tissue evidence="2">Whole organism</tissue>
    </source>
</reference>
<feature type="compositionally biased region" description="Basic residues" evidence="1">
    <location>
        <begin position="206"/>
        <end position="215"/>
    </location>
</feature>
<feature type="compositionally biased region" description="Low complexity" evidence="1">
    <location>
        <begin position="266"/>
        <end position="280"/>
    </location>
</feature>
<feature type="region of interest" description="Disordered" evidence="1">
    <location>
        <begin position="325"/>
        <end position="345"/>
    </location>
</feature>
<name>A0A922HUS1_DERFA</name>
<organism evidence="2 3">
    <name type="scientific">Dermatophagoides farinae</name>
    <name type="common">American house dust mite</name>
    <dbReference type="NCBI Taxonomy" id="6954"/>
    <lineage>
        <taxon>Eukaryota</taxon>
        <taxon>Metazoa</taxon>
        <taxon>Ecdysozoa</taxon>
        <taxon>Arthropoda</taxon>
        <taxon>Chelicerata</taxon>
        <taxon>Arachnida</taxon>
        <taxon>Acari</taxon>
        <taxon>Acariformes</taxon>
        <taxon>Sarcoptiformes</taxon>
        <taxon>Astigmata</taxon>
        <taxon>Psoroptidia</taxon>
        <taxon>Analgoidea</taxon>
        <taxon>Pyroglyphidae</taxon>
        <taxon>Dermatophagoidinae</taxon>
        <taxon>Dermatophagoides</taxon>
    </lineage>
</organism>
<feature type="compositionally biased region" description="Polar residues" evidence="1">
    <location>
        <begin position="281"/>
        <end position="292"/>
    </location>
</feature>
<feature type="region of interest" description="Disordered" evidence="1">
    <location>
        <begin position="258"/>
        <end position="305"/>
    </location>
</feature>
<gene>
    <name evidence="2" type="ORF">DERF_011113</name>
</gene>